<accession>S5Z0V8</accession>
<gene>
    <name evidence="1" type="ORF">M493_01170</name>
</gene>
<keyword evidence="2" id="KW-1185">Reference proteome</keyword>
<dbReference type="EMBL" id="CP006254">
    <property type="protein sequence ID" value="AGT30597.1"/>
    <property type="molecule type" value="Genomic_DNA"/>
</dbReference>
<dbReference type="STRING" id="1921421.M493_01170"/>
<evidence type="ECO:0000313" key="1">
    <source>
        <dbReference type="EMBL" id="AGT30597.1"/>
    </source>
</evidence>
<dbReference type="KEGG" id="gjf:M493_01170"/>
<name>S5Z0V8_GEOG3</name>
<organism evidence="1 2">
    <name type="scientific">Geobacillus genomosp. 3</name>
    <dbReference type="NCBI Taxonomy" id="1921421"/>
    <lineage>
        <taxon>Bacteria</taxon>
        <taxon>Bacillati</taxon>
        <taxon>Bacillota</taxon>
        <taxon>Bacilli</taxon>
        <taxon>Bacillales</taxon>
        <taxon>Anoxybacillaceae</taxon>
        <taxon>Geobacillus</taxon>
    </lineage>
</organism>
<protein>
    <submittedName>
        <fullName evidence="1">Uncharacterized protein</fullName>
    </submittedName>
</protein>
<dbReference type="Proteomes" id="UP000015500">
    <property type="component" value="Chromosome"/>
</dbReference>
<sequence>MAGRSKGIRNSSLLQRIERLKKKNWLVVALVLTMKSAWTKRKDGSALS</sequence>
<dbReference type="AlphaFoldDB" id="S5Z0V8"/>
<reference evidence="1 2" key="1">
    <citation type="journal article" date="2014" name="Genome Announc.">
        <title>Complete Genome Sequence of the Thermophilic Polychlorinated Biphenyl Degrader Geobacillus sp. Strain JF8 (NBRC 109937).</title>
        <authorList>
            <person name="Shintani M."/>
            <person name="Ohtsubo Y."/>
            <person name="Fukuda K."/>
            <person name="Hosoyama A."/>
            <person name="Ohji S."/>
            <person name="Yamazoe A."/>
            <person name="Fujita N."/>
            <person name="Nagata Y."/>
            <person name="Tsuda M."/>
            <person name="Hatta T."/>
            <person name="Kimbara K."/>
        </authorList>
    </citation>
    <scope>NUCLEOTIDE SEQUENCE [LARGE SCALE GENOMIC DNA]</scope>
    <source>
        <strain evidence="1 2">JF8</strain>
    </source>
</reference>
<proteinExistence type="predicted"/>
<evidence type="ECO:0000313" key="2">
    <source>
        <dbReference type="Proteomes" id="UP000015500"/>
    </source>
</evidence>
<dbReference type="HOGENOM" id="CLU_3153264_0_0_9"/>